<evidence type="ECO:0008006" key="5">
    <source>
        <dbReference type="Google" id="ProtNLM"/>
    </source>
</evidence>
<sequence length="300" mass="31679">MTEPEQRPTPMDSGHGTGGGVRAEEVDGSRSPERDAEPESESAPPAAPTATSTPAATSTPGTACAPAAAPAPPEEDNPFAPPPEDSRPSGAGAGANPPPSPWGPPPANPYGKVRPGPVRPWGSEQPREPERRPSDWGDPNRYGPVDRRPDPREDPDRRYRDQREVPPVRPERDLRTRWALGLSLGSTACTMLAIYQGLSTFPAWMVGAAAGVAFAVAAFVLSISAQRTAALKHQRASEATASMVSASVSGVLAGLLLVASIVWWTPFKEYAKCMQGANTQVAEKGCLTQLEDRTGMSTSR</sequence>
<dbReference type="EMBL" id="BAAAQN010000088">
    <property type="protein sequence ID" value="GAA2062714.1"/>
    <property type="molecule type" value="Genomic_DNA"/>
</dbReference>
<evidence type="ECO:0000313" key="3">
    <source>
        <dbReference type="EMBL" id="GAA2062714.1"/>
    </source>
</evidence>
<keyword evidence="2" id="KW-0812">Transmembrane</keyword>
<proteinExistence type="predicted"/>
<organism evidence="3 4">
    <name type="scientific">Catenulispora yoronensis</name>
    <dbReference type="NCBI Taxonomy" id="450799"/>
    <lineage>
        <taxon>Bacteria</taxon>
        <taxon>Bacillati</taxon>
        <taxon>Actinomycetota</taxon>
        <taxon>Actinomycetes</taxon>
        <taxon>Catenulisporales</taxon>
        <taxon>Catenulisporaceae</taxon>
        <taxon>Catenulispora</taxon>
    </lineage>
</organism>
<keyword evidence="2" id="KW-0472">Membrane</keyword>
<feature type="compositionally biased region" description="Basic and acidic residues" evidence="1">
    <location>
        <begin position="125"/>
        <end position="135"/>
    </location>
</feature>
<accession>A0ABN2VIG2</accession>
<dbReference type="RefSeq" id="WP_344671666.1">
    <property type="nucleotide sequence ID" value="NZ_BAAAQN010000088.1"/>
</dbReference>
<evidence type="ECO:0000256" key="2">
    <source>
        <dbReference type="SAM" id="Phobius"/>
    </source>
</evidence>
<protein>
    <recommendedName>
        <fullName evidence="5">DUF4190 domain-containing protein</fullName>
    </recommendedName>
</protein>
<feature type="compositionally biased region" description="Basic and acidic residues" evidence="1">
    <location>
        <begin position="144"/>
        <end position="170"/>
    </location>
</feature>
<name>A0ABN2VIG2_9ACTN</name>
<feature type="transmembrane region" description="Helical" evidence="2">
    <location>
        <begin position="178"/>
        <end position="198"/>
    </location>
</feature>
<feature type="region of interest" description="Disordered" evidence="1">
    <location>
        <begin position="1"/>
        <end position="170"/>
    </location>
</feature>
<keyword evidence="4" id="KW-1185">Reference proteome</keyword>
<reference evidence="3 4" key="1">
    <citation type="journal article" date="2019" name="Int. J. Syst. Evol. Microbiol.">
        <title>The Global Catalogue of Microorganisms (GCM) 10K type strain sequencing project: providing services to taxonomists for standard genome sequencing and annotation.</title>
        <authorList>
            <consortium name="The Broad Institute Genomics Platform"/>
            <consortium name="The Broad Institute Genome Sequencing Center for Infectious Disease"/>
            <person name="Wu L."/>
            <person name="Ma J."/>
        </authorList>
    </citation>
    <scope>NUCLEOTIDE SEQUENCE [LARGE SCALE GENOMIC DNA]</scope>
    <source>
        <strain evidence="3 4">JCM 16014</strain>
    </source>
</reference>
<dbReference type="Proteomes" id="UP001500751">
    <property type="component" value="Unassembled WGS sequence"/>
</dbReference>
<feature type="compositionally biased region" description="Pro residues" evidence="1">
    <location>
        <begin position="96"/>
        <end position="108"/>
    </location>
</feature>
<gene>
    <name evidence="3" type="ORF">GCM10009839_87430</name>
</gene>
<feature type="transmembrane region" description="Helical" evidence="2">
    <location>
        <begin position="244"/>
        <end position="264"/>
    </location>
</feature>
<feature type="compositionally biased region" description="Basic and acidic residues" evidence="1">
    <location>
        <begin position="22"/>
        <end position="37"/>
    </location>
</feature>
<evidence type="ECO:0000313" key="4">
    <source>
        <dbReference type="Proteomes" id="UP001500751"/>
    </source>
</evidence>
<evidence type="ECO:0000256" key="1">
    <source>
        <dbReference type="SAM" id="MobiDB-lite"/>
    </source>
</evidence>
<comment type="caution">
    <text evidence="3">The sequence shown here is derived from an EMBL/GenBank/DDBJ whole genome shotgun (WGS) entry which is preliminary data.</text>
</comment>
<feature type="compositionally biased region" description="Low complexity" evidence="1">
    <location>
        <begin position="41"/>
        <end position="68"/>
    </location>
</feature>
<keyword evidence="2" id="KW-1133">Transmembrane helix</keyword>
<feature type="transmembrane region" description="Helical" evidence="2">
    <location>
        <begin position="204"/>
        <end position="223"/>
    </location>
</feature>